<dbReference type="Proteomes" id="UP000556329">
    <property type="component" value="Unassembled WGS sequence"/>
</dbReference>
<protein>
    <submittedName>
        <fullName evidence="1">Uncharacterized protein</fullName>
    </submittedName>
</protein>
<name>A0A841PYX4_9HYPH</name>
<dbReference type="PIRSF" id="PIRSF036055">
    <property type="entry name" value="UCP036055"/>
    <property type="match status" value="1"/>
</dbReference>
<proteinExistence type="predicted"/>
<dbReference type="RefSeq" id="WP_184878675.1">
    <property type="nucleotide sequence ID" value="NZ_JACHEF010000013.1"/>
</dbReference>
<dbReference type="EMBL" id="JACHEF010000013">
    <property type="protein sequence ID" value="MBB6414075.1"/>
    <property type="molecule type" value="Genomic_DNA"/>
</dbReference>
<evidence type="ECO:0000313" key="2">
    <source>
        <dbReference type="Proteomes" id="UP000556329"/>
    </source>
</evidence>
<evidence type="ECO:0000313" key="1">
    <source>
        <dbReference type="EMBL" id="MBB6414075.1"/>
    </source>
</evidence>
<reference evidence="1 2" key="1">
    <citation type="submission" date="2020-08" db="EMBL/GenBank/DDBJ databases">
        <title>Genomic Encyclopedia of Type Strains, Phase IV (KMG-IV): sequencing the most valuable type-strain genomes for metagenomic binning, comparative biology and taxonomic classification.</title>
        <authorList>
            <person name="Goeker M."/>
        </authorList>
    </citation>
    <scope>NUCLEOTIDE SEQUENCE [LARGE SCALE GENOMIC DNA]</scope>
    <source>
        <strain evidence="1 2">DSM 100039</strain>
    </source>
</reference>
<keyword evidence="2" id="KW-1185">Reference proteome</keyword>
<accession>A0A841PYX4</accession>
<dbReference type="AlphaFoldDB" id="A0A841PYX4"/>
<dbReference type="InterPro" id="IPR017042">
    <property type="entry name" value="UCP036055"/>
</dbReference>
<gene>
    <name evidence="1" type="ORF">HNQ71_006784</name>
</gene>
<sequence length="158" mass="17483">MSAHTIYDCASLGSVVRYYDATPKPPARFTKKVVAWESRNGTGRLVRKEPPRSRATYSSPACFTLHEGDFGQGGVIIVSVRRTWSVESDLRFEIVERPAIAMVRVLQDLGDSPELLHLAENREAAGRWLARNSYSRAYLEEVSADEVGADVIEGRAAA</sequence>
<comment type="caution">
    <text evidence="1">The sequence shown here is derived from an EMBL/GenBank/DDBJ whole genome shotgun (WGS) entry which is preliminary data.</text>
</comment>
<organism evidence="1 2">
    <name type="scientific">Mesorhizobium sangaii</name>
    <dbReference type="NCBI Taxonomy" id="505389"/>
    <lineage>
        <taxon>Bacteria</taxon>
        <taxon>Pseudomonadati</taxon>
        <taxon>Pseudomonadota</taxon>
        <taxon>Alphaproteobacteria</taxon>
        <taxon>Hyphomicrobiales</taxon>
        <taxon>Phyllobacteriaceae</taxon>
        <taxon>Mesorhizobium</taxon>
    </lineage>
</organism>